<reference evidence="1" key="2">
    <citation type="submission" date="2025-08" db="UniProtKB">
        <authorList>
            <consortium name="Ensembl"/>
        </authorList>
    </citation>
    <scope>IDENTIFICATION</scope>
</reference>
<evidence type="ECO:0000313" key="2">
    <source>
        <dbReference type="Proteomes" id="UP000694394"/>
    </source>
</evidence>
<organism evidence="1 2">
    <name type="scientific">Microcebus murinus</name>
    <name type="common">Gray mouse lemur</name>
    <name type="synonym">Lemur murinus</name>
    <dbReference type="NCBI Taxonomy" id="30608"/>
    <lineage>
        <taxon>Eukaryota</taxon>
        <taxon>Metazoa</taxon>
        <taxon>Chordata</taxon>
        <taxon>Craniata</taxon>
        <taxon>Vertebrata</taxon>
        <taxon>Euteleostomi</taxon>
        <taxon>Mammalia</taxon>
        <taxon>Eutheria</taxon>
        <taxon>Euarchontoglires</taxon>
        <taxon>Primates</taxon>
        <taxon>Strepsirrhini</taxon>
        <taxon>Lemuriformes</taxon>
        <taxon>Cheirogaleidae</taxon>
        <taxon>Microcebus</taxon>
    </lineage>
</organism>
<sequence length="28" mass="2916">MKERNKCPGWCRGAGAPLCLPAEAASAQ</sequence>
<keyword evidence="2" id="KW-1185">Reference proteome</keyword>
<protein>
    <submittedName>
        <fullName evidence="1">Leukocyte specific transcript 1</fullName>
    </submittedName>
</protein>
<reference evidence="1" key="1">
    <citation type="submission" date="2016-12" db="EMBL/GenBank/DDBJ databases">
        <title>Mouse lemur reference genome and diversity panel.</title>
        <authorList>
            <person name="Harris R."/>
            <person name="Larsen P."/>
            <person name="Liu Y."/>
            <person name="Hughes D.S."/>
            <person name="Murali S."/>
            <person name="Raveendran M."/>
            <person name="Korchina V."/>
            <person name="Wang M."/>
            <person name="Jhangiani S."/>
            <person name="Bandaranaike D."/>
            <person name="Bellair M."/>
            <person name="Blankenburg K."/>
            <person name="Chao H."/>
            <person name="Dahdouli M."/>
            <person name="Dinh H."/>
            <person name="Doddapaneni H."/>
            <person name="English A."/>
            <person name="Firestine M."/>
            <person name="Gnanaolivu R."/>
            <person name="Gross S."/>
            <person name="Hernandez B."/>
            <person name="Javaid M."/>
            <person name="Jayaseelan J."/>
            <person name="Jones J."/>
            <person name="Khan Z."/>
            <person name="Kovar C."/>
            <person name="Kurapati P."/>
            <person name="Le B."/>
            <person name="Lee S."/>
            <person name="Li M."/>
            <person name="Mathew T."/>
            <person name="Narasimhan A."/>
            <person name="Ngo D."/>
            <person name="Nguyen L."/>
            <person name="Okwuonu G."/>
            <person name="Ongeri F."/>
            <person name="Osuji N."/>
            <person name="Pu L.-L."/>
            <person name="Puazo M."/>
            <person name="Quiroz J."/>
            <person name="Raj R."/>
            <person name="Rajbhandari K."/>
            <person name="Reid J.G."/>
            <person name="Santibanez J."/>
            <person name="Sexton D."/>
            <person name="Skinner E."/>
            <person name="Vee V."/>
            <person name="Weissenberger G."/>
            <person name="Wu Y."/>
            <person name="Xin Y."/>
            <person name="Han Y."/>
            <person name="Campbell C."/>
            <person name="Brown A."/>
            <person name="Sullivan B."/>
            <person name="Shelton J."/>
            <person name="Brown S."/>
            <person name="Dudchenko O."/>
            <person name="Machol I."/>
            <person name="Durand N."/>
            <person name="Shamim M."/>
            <person name="Lieberman A."/>
            <person name="Muzny D.M."/>
            <person name="Richards S."/>
            <person name="Yoder A."/>
            <person name="Worley K.C."/>
            <person name="Rogers J."/>
            <person name="Gibbs R.A."/>
        </authorList>
    </citation>
    <scope>NUCLEOTIDE SEQUENCE [LARGE SCALE GENOMIC DNA]</scope>
</reference>
<dbReference type="GeneTree" id="ENSGT00730000112003"/>
<dbReference type="EMBL" id="ABDC03007264">
    <property type="status" value="NOT_ANNOTATED_CDS"/>
    <property type="molecule type" value="Genomic_DNA"/>
</dbReference>
<dbReference type="Proteomes" id="UP000694394">
    <property type="component" value="Chromosome 6"/>
</dbReference>
<accession>A0A8C5Y218</accession>
<dbReference type="AlphaFoldDB" id="A0A8C5Y218"/>
<proteinExistence type="predicted"/>
<gene>
    <name evidence="1" type="primary">LST1</name>
</gene>
<name>A0A8C5Y218_MICMU</name>
<evidence type="ECO:0000313" key="1">
    <source>
        <dbReference type="Ensembl" id="ENSMICP00000044670.1"/>
    </source>
</evidence>
<dbReference type="Ensembl" id="ENSMICT00000068260.1">
    <property type="protein sequence ID" value="ENSMICP00000044670.1"/>
    <property type="gene ID" value="ENSMICG00000017357.3"/>
</dbReference>
<reference evidence="1" key="3">
    <citation type="submission" date="2025-09" db="UniProtKB">
        <authorList>
            <consortium name="Ensembl"/>
        </authorList>
    </citation>
    <scope>IDENTIFICATION</scope>
</reference>